<dbReference type="PROSITE" id="PS50292">
    <property type="entry name" value="PEROXIDASE_3"/>
    <property type="match status" value="1"/>
</dbReference>
<evidence type="ECO:0000256" key="3">
    <source>
        <dbReference type="ARBA" id="ARBA00023180"/>
    </source>
</evidence>
<keyword evidence="5" id="KW-1185">Reference proteome</keyword>
<dbReference type="RefSeq" id="WP_263713677.1">
    <property type="nucleotide sequence ID" value="NZ_JAOWKX010000010.1"/>
</dbReference>
<dbReference type="InterPro" id="IPR010255">
    <property type="entry name" value="Haem_peroxidase_sf"/>
</dbReference>
<dbReference type="PANTHER" id="PTHR11475:SF4">
    <property type="entry name" value="CHORION PEROXIDASE"/>
    <property type="match status" value="1"/>
</dbReference>
<comment type="caution">
    <text evidence="4">The sequence shown here is derived from an EMBL/GenBank/DDBJ whole genome shotgun (WGS) entry which is preliminary data.</text>
</comment>
<dbReference type="Pfam" id="PF03098">
    <property type="entry name" value="An_peroxidase"/>
    <property type="match status" value="1"/>
</dbReference>
<dbReference type="PRINTS" id="PR00457">
    <property type="entry name" value="ANPEROXIDASE"/>
</dbReference>
<evidence type="ECO:0000256" key="2">
    <source>
        <dbReference type="ARBA" id="ARBA00022525"/>
    </source>
</evidence>
<dbReference type="InterPro" id="IPR019791">
    <property type="entry name" value="Haem_peroxidase_animal"/>
</dbReference>
<dbReference type="InterPro" id="IPR037120">
    <property type="entry name" value="Haem_peroxidase_sf_animal"/>
</dbReference>
<evidence type="ECO:0000313" key="5">
    <source>
        <dbReference type="Proteomes" id="UP001652504"/>
    </source>
</evidence>
<dbReference type="SUPFAM" id="SSF48113">
    <property type="entry name" value="Heme-dependent peroxidases"/>
    <property type="match status" value="1"/>
</dbReference>
<evidence type="ECO:0008006" key="6">
    <source>
        <dbReference type="Google" id="ProtNLM"/>
    </source>
</evidence>
<gene>
    <name evidence="4" type="ORF">OE749_16975</name>
</gene>
<dbReference type="Proteomes" id="UP001652504">
    <property type="component" value="Unassembled WGS sequence"/>
</dbReference>
<evidence type="ECO:0000256" key="1">
    <source>
        <dbReference type="ARBA" id="ARBA00004613"/>
    </source>
</evidence>
<name>A0ABT3ACK1_9ALTE</name>
<protein>
    <recommendedName>
        <fullName evidence="6">Animal haem peroxidase</fullName>
    </recommendedName>
</protein>
<dbReference type="EMBL" id="JAOWKX010000010">
    <property type="protein sequence ID" value="MCV2886390.1"/>
    <property type="molecule type" value="Genomic_DNA"/>
</dbReference>
<evidence type="ECO:0000313" key="4">
    <source>
        <dbReference type="EMBL" id="MCV2886390.1"/>
    </source>
</evidence>
<keyword evidence="2" id="KW-0964">Secreted</keyword>
<organism evidence="4 5">
    <name type="scientific">Fluctibacter corallii</name>
    <dbReference type="NCBI Taxonomy" id="2984329"/>
    <lineage>
        <taxon>Bacteria</taxon>
        <taxon>Pseudomonadati</taxon>
        <taxon>Pseudomonadota</taxon>
        <taxon>Gammaproteobacteria</taxon>
        <taxon>Alteromonadales</taxon>
        <taxon>Alteromonadaceae</taxon>
        <taxon>Fluctibacter</taxon>
    </lineage>
</organism>
<dbReference type="PANTHER" id="PTHR11475">
    <property type="entry name" value="OXIDASE/PEROXIDASE"/>
    <property type="match status" value="1"/>
</dbReference>
<reference evidence="4 5" key="1">
    <citation type="submission" date="2022-10" db="EMBL/GenBank/DDBJ databases">
        <title>Aestuariibacter sp. AA17 isolated from Montipora capitata coral fragment.</title>
        <authorList>
            <person name="Emsley S.A."/>
            <person name="Pfannmuller K.M."/>
            <person name="Loughran R.M."/>
            <person name="Shlafstein M."/>
            <person name="Papke E."/>
            <person name="Saw J.H."/>
            <person name="Ushijima B."/>
            <person name="Videau P."/>
        </authorList>
    </citation>
    <scope>NUCLEOTIDE SEQUENCE [LARGE SCALE GENOMIC DNA]</scope>
    <source>
        <strain evidence="4 5">AA17</strain>
    </source>
</reference>
<comment type="subcellular location">
    <subcellularLocation>
        <location evidence="1">Secreted</location>
    </subcellularLocation>
</comment>
<sequence>MRNGLPLHLQQNLQHTHQAPSIGTLVDLGIAMHEADTSGEGRFIKAGYTYLGQFIDHDMSKLSTSNTPVDANHGVENAVNHATPQLDLMSMYGTGFNDISAPVNTTTGHLRLSPILDSQGRIDHRRLYDLPRRADKTAIIPDPRNDAHLLLAQFHTLFMRFHNKVASILFPFTHNGEATYQQARAYVIESYKHIIVEDFLKTILHPQIWAFYFDKPASQLHCYWNKDTESGLPLAFNGAAFRFGHAMVKDAYFLNSQSDRVTLSDLFLFTGKNNLGGYHHLPEWLTVDWSMFFSPHAQQARTIKPSTIIEVPDKAWPNGQLAIVNLLRGRALNLPDAWTMIKEIKATLPNDIRPLLKAIPKDKIFDKGLTNFNHIPNKRDIIDSPPLWYYVLREVKALGKRKHLGPLASFIVGDTFAKLLKRGKWKGQHYPEQLQTPTKSITALLDLVGKD</sequence>
<keyword evidence="3" id="KW-0325">Glycoprotein</keyword>
<proteinExistence type="predicted"/>
<dbReference type="Gene3D" id="1.10.640.10">
    <property type="entry name" value="Haem peroxidase domain superfamily, animal type"/>
    <property type="match status" value="1"/>
</dbReference>
<accession>A0ABT3ACK1</accession>